<gene>
    <name evidence="1" type="ORF">BJX66DRAFT_301723</name>
</gene>
<reference evidence="1 2" key="1">
    <citation type="submission" date="2024-07" db="EMBL/GenBank/DDBJ databases">
        <title>Section-level genome sequencing and comparative genomics of Aspergillus sections Usti and Cavernicolus.</title>
        <authorList>
            <consortium name="Lawrence Berkeley National Laboratory"/>
            <person name="Nybo J.L."/>
            <person name="Vesth T.C."/>
            <person name="Theobald S."/>
            <person name="Frisvad J.C."/>
            <person name="Larsen T.O."/>
            <person name="Kjaerboelling I."/>
            <person name="Rothschild-Mancinelli K."/>
            <person name="Lyhne E.K."/>
            <person name="Kogle M.E."/>
            <person name="Barry K."/>
            <person name="Clum A."/>
            <person name="Na H."/>
            <person name="Ledsgaard L."/>
            <person name="Lin J."/>
            <person name="Lipzen A."/>
            <person name="Kuo A."/>
            <person name="Riley R."/>
            <person name="Mondo S."/>
            <person name="Labutti K."/>
            <person name="Haridas S."/>
            <person name="Pangalinan J."/>
            <person name="Salamov A.A."/>
            <person name="Simmons B.A."/>
            <person name="Magnuson J.K."/>
            <person name="Chen J."/>
            <person name="Drula E."/>
            <person name="Henrissat B."/>
            <person name="Wiebenga A."/>
            <person name="Lubbers R.J."/>
            <person name="Gomes A.C."/>
            <person name="Makela M.R."/>
            <person name="Stajich J."/>
            <person name="Grigoriev I.V."/>
            <person name="Mortensen U.H."/>
            <person name="De Vries R.P."/>
            <person name="Baker S.E."/>
            <person name="Andersen M.R."/>
        </authorList>
    </citation>
    <scope>NUCLEOTIDE SEQUENCE [LARGE SCALE GENOMIC DNA]</scope>
    <source>
        <strain evidence="1 2">CBS 209.92</strain>
    </source>
</reference>
<evidence type="ECO:0000313" key="2">
    <source>
        <dbReference type="Proteomes" id="UP001610563"/>
    </source>
</evidence>
<evidence type="ECO:0000313" key="1">
    <source>
        <dbReference type="EMBL" id="KAL2795486.1"/>
    </source>
</evidence>
<organism evidence="1 2">
    <name type="scientific">Aspergillus keveii</name>
    <dbReference type="NCBI Taxonomy" id="714993"/>
    <lineage>
        <taxon>Eukaryota</taxon>
        <taxon>Fungi</taxon>
        <taxon>Dikarya</taxon>
        <taxon>Ascomycota</taxon>
        <taxon>Pezizomycotina</taxon>
        <taxon>Eurotiomycetes</taxon>
        <taxon>Eurotiomycetidae</taxon>
        <taxon>Eurotiales</taxon>
        <taxon>Aspergillaceae</taxon>
        <taxon>Aspergillus</taxon>
        <taxon>Aspergillus subgen. Nidulantes</taxon>
    </lineage>
</organism>
<protein>
    <submittedName>
        <fullName evidence="1">Uncharacterized protein</fullName>
    </submittedName>
</protein>
<dbReference type="Proteomes" id="UP001610563">
    <property type="component" value="Unassembled WGS sequence"/>
</dbReference>
<keyword evidence="2" id="KW-1185">Reference proteome</keyword>
<sequence>MITFSEINRRIFEDNQTKRILIKVHTSILEPHNYRASTEKIVNEAFPGWERDERFRFLAIEVFPERTYIAIDINHFDYEFDTVHKGMPVLPVYILRYRQGRARSFERCPEADEDASKNLIYLHWAHGYDAALPLLEDHTSRIVHSNPRE</sequence>
<name>A0ABR4G931_9EURO</name>
<proteinExistence type="predicted"/>
<comment type="caution">
    <text evidence="1">The sequence shown here is derived from an EMBL/GenBank/DDBJ whole genome shotgun (WGS) entry which is preliminary data.</text>
</comment>
<dbReference type="EMBL" id="JBFTWV010000034">
    <property type="protein sequence ID" value="KAL2795486.1"/>
    <property type="molecule type" value="Genomic_DNA"/>
</dbReference>
<accession>A0ABR4G931</accession>